<dbReference type="AlphaFoldDB" id="A0A7W2DXL5"/>
<dbReference type="Proteomes" id="UP000587608">
    <property type="component" value="Unassembled WGS sequence"/>
</dbReference>
<dbReference type="PANTHER" id="PTHR37314">
    <property type="entry name" value="SLR0142 PROTEIN"/>
    <property type="match status" value="1"/>
</dbReference>
<comment type="caution">
    <text evidence="2">The sequence shown here is derived from an EMBL/GenBank/DDBJ whole genome shotgun (WGS) entry which is preliminary data.</text>
</comment>
<keyword evidence="1" id="KW-0472">Membrane</keyword>
<proteinExistence type="predicted"/>
<dbReference type="Pfam" id="PF06912">
    <property type="entry name" value="DUF1275"/>
    <property type="match status" value="1"/>
</dbReference>
<protein>
    <submittedName>
        <fullName evidence="2">DUF1275 domain-containing protein</fullName>
    </submittedName>
</protein>
<dbReference type="RefSeq" id="WP_191854197.1">
    <property type="nucleotide sequence ID" value="NZ_JACERG010000017.1"/>
</dbReference>
<reference evidence="2 3" key="1">
    <citation type="submission" date="2020-07" db="EMBL/GenBank/DDBJ databases">
        <title>Differential regulation of undecylprodigiosin biosynthesis in the yeast-scavenging Streptomyces strain MBK6.</title>
        <authorList>
            <person name="Baral B."/>
            <person name="Siitonen V."/>
            <person name="Laughlin M."/>
            <person name="Yamada K."/>
            <person name="Ilomaeki M."/>
            <person name="Metsae-Ketelae M."/>
            <person name="Niemi J."/>
        </authorList>
    </citation>
    <scope>NUCLEOTIDE SEQUENCE [LARGE SCALE GENOMIC DNA]</scope>
    <source>
        <strain evidence="2 3">MBK6</strain>
    </source>
</reference>
<keyword evidence="1" id="KW-0812">Transmembrane</keyword>
<feature type="transmembrane region" description="Helical" evidence="1">
    <location>
        <begin position="20"/>
        <end position="43"/>
    </location>
</feature>
<gene>
    <name evidence="2" type="ORF">H1X69_25605</name>
</gene>
<dbReference type="InterPro" id="IPR010699">
    <property type="entry name" value="DUF1275"/>
</dbReference>
<name>A0A7W2DXL5_9ACTN</name>
<dbReference type="EMBL" id="JACERG010000017">
    <property type="protein sequence ID" value="MBA5224751.1"/>
    <property type="molecule type" value="Genomic_DNA"/>
</dbReference>
<sequence length="219" mass="22693">MTERRTVARWMFPEGHRYAWAAPSLLVLTVISGLIDAASFLGLGRVFVANMTGNLVFLGFALSGTAQMTALTSLMSLAAFLAGAVTGGVWRRDTEPGRLLTPLVAIQTLLVALALAAQVSGWGRYAVLASLACGTGLQNAVVRRLGVPDLTTTVMTRTLTGLAADRSAPATRRRALSVTALAVGAVTGGLLHAHVGVGGVLAAVLLLQLAVVLAARRPR</sequence>
<evidence type="ECO:0000256" key="1">
    <source>
        <dbReference type="SAM" id="Phobius"/>
    </source>
</evidence>
<feature type="transmembrane region" description="Helical" evidence="1">
    <location>
        <begin position="197"/>
        <end position="215"/>
    </location>
</feature>
<dbReference type="PANTHER" id="PTHR37314:SF4">
    <property type="entry name" value="UPF0700 TRANSMEMBRANE PROTEIN YOAK"/>
    <property type="match status" value="1"/>
</dbReference>
<evidence type="ECO:0000313" key="3">
    <source>
        <dbReference type="Proteomes" id="UP000587608"/>
    </source>
</evidence>
<feature type="transmembrane region" description="Helical" evidence="1">
    <location>
        <begin position="55"/>
        <end position="79"/>
    </location>
</feature>
<accession>A0A7W2DXL5</accession>
<keyword evidence="1" id="KW-1133">Transmembrane helix</keyword>
<organism evidence="2 3">
    <name type="scientific">Streptomyces griseoaurantiacus</name>
    <dbReference type="NCBI Taxonomy" id="68213"/>
    <lineage>
        <taxon>Bacteria</taxon>
        <taxon>Bacillati</taxon>
        <taxon>Actinomycetota</taxon>
        <taxon>Actinomycetes</taxon>
        <taxon>Kitasatosporales</taxon>
        <taxon>Streptomycetaceae</taxon>
        <taxon>Streptomyces</taxon>
        <taxon>Streptomyces aurantiacus group</taxon>
    </lineage>
</organism>
<feature type="transmembrane region" description="Helical" evidence="1">
    <location>
        <begin position="99"/>
        <end position="117"/>
    </location>
</feature>
<evidence type="ECO:0000313" key="2">
    <source>
        <dbReference type="EMBL" id="MBA5224751.1"/>
    </source>
</evidence>